<dbReference type="GO" id="GO:0046790">
    <property type="term" value="F:virion binding"/>
    <property type="evidence" value="ECO:0007669"/>
    <property type="project" value="TreeGrafter"/>
</dbReference>
<dbReference type="GO" id="GO:0005770">
    <property type="term" value="C:late endosome"/>
    <property type="evidence" value="ECO:0007669"/>
    <property type="project" value="TreeGrafter"/>
</dbReference>
<evidence type="ECO:0000259" key="4">
    <source>
        <dbReference type="PROSITE" id="PS50835"/>
    </source>
</evidence>
<dbReference type="Ensembl" id="ENSVKKT00000028944.1">
    <property type="protein sequence ID" value="ENSVKKP00000028267.1"/>
    <property type="gene ID" value="ENSVKKG00000018297.1"/>
</dbReference>
<dbReference type="Pfam" id="PF07679">
    <property type="entry name" value="I-set"/>
    <property type="match status" value="1"/>
</dbReference>
<evidence type="ECO:0000256" key="3">
    <source>
        <dbReference type="SAM" id="MobiDB-lite"/>
    </source>
</evidence>
<accession>A0A8D2LYU5</accession>
<name>A0A8D2LYU5_VARKO</name>
<sequence>MRAGKAGSVNVHLHPLEQGSGSALPSGASHCVLPQLSPPWLPLPCADPPRSPSLTLFQETREGQLAFLACTVDSNPQATLSLYQDGRLVARSSSHSVLSQRRSITSTRNALKLEIKKVVPEDAGEYECVATNSYGNSSSTQLFSVQSESAALQTHGGVGSRRPKRLPGLKLPAPPRADPAR</sequence>
<protein>
    <recommendedName>
        <fullName evidence="4">Ig-like domain-containing protein</fullName>
    </recommendedName>
</protein>
<dbReference type="PANTHER" id="PTHR47243:SF1">
    <property type="entry name" value="SIALOADHESIN"/>
    <property type="match status" value="1"/>
</dbReference>
<evidence type="ECO:0000313" key="6">
    <source>
        <dbReference type="Proteomes" id="UP000694545"/>
    </source>
</evidence>
<evidence type="ECO:0000256" key="2">
    <source>
        <dbReference type="ARBA" id="ARBA00023319"/>
    </source>
</evidence>
<dbReference type="SMART" id="SM00408">
    <property type="entry name" value="IGc2"/>
    <property type="match status" value="1"/>
</dbReference>
<feature type="domain" description="Ig-like" evidence="4">
    <location>
        <begin position="52"/>
        <end position="144"/>
    </location>
</feature>
<dbReference type="CDD" id="cd00096">
    <property type="entry name" value="Ig"/>
    <property type="match status" value="1"/>
</dbReference>
<dbReference type="PANTHER" id="PTHR47243">
    <property type="entry name" value="SIALOADHESIN"/>
    <property type="match status" value="1"/>
</dbReference>
<evidence type="ECO:0000313" key="5">
    <source>
        <dbReference type="Ensembl" id="ENSVKKP00000028267.1"/>
    </source>
</evidence>
<keyword evidence="6" id="KW-1185">Reference proteome</keyword>
<dbReference type="FunFam" id="2.60.40.10:FF:000032">
    <property type="entry name" value="palladin isoform X1"/>
    <property type="match status" value="1"/>
</dbReference>
<dbReference type="Proteomes" id="UP000694545">
    <property type="component" value="Unplaced"/>
</dbReference>
<feature type="region of interest" description="Disordered" evidence="3">
    <location>
        <begin position="145"/>
        <end position="181"/>
    </location>
</feature>
<keyword evidence="1" id="KW-1015">Disulfide bond</keyword>
<dbReference type="InterPro" id="IPR013098">
    <property type="entry name" value="Ig_I-set"/>
</dbReference>
<reference evidence="5" key="2">
    <citation type="submission" date="2025-09" db="UniProtKB">
        <authorList>
            <consortium name="Ensembl"/>
        </authorList>
    </citation>
    <scope>IDENTIFICATION</scope>
</reference>
<dbReference type="SMART" id="SM00409">
    <property type="entry name" value="IG"/>
    <property type="match status" value="1"/>
</dbReference>
<organism evidence="5 6">
    <name type="scientific">Varanus komodoensis</name>
    <name type="common">Komodo dragon</name>
    <dbReference type="NCBI Taxonomy" id="61221"/>
    <lineage>
        <taxon>Eukaryota</taxon>
        <taxon>Metazoa</taxon>
        <taxon>Chordata</taxon>
        <taxon>Craniata</taxon>
        <taxon>Vertebrata</taxon>
        <taxon>Euteleostomi</taxon>
        <taxon>Lepidosauria</taxon>
        <taxon>Squamata</taxon>
        <taxon>Bifurcata</taxon>
        <taxon>Unidentata</taxon>
        <taxon>Episquamata</taxon>
        <taxon>Toxicofera</taxon>
        <taxon>Anguimorpha</taxon>
        <taxon>Paleoanguimorpha</taxon>
        <taxon>Varanoidea</taxon>
        <taxon>Varanidae</taxon>
        <taxon>Varanus</taxon>
    </lineage>
</organism>
<dbReference type="InterPro" id="IPR013783">
    <property type="entry name" value="Ig-like_fold"/>
</dbReference>
<dbReference type="InterPro" id="IPR007110">
    <property type="entry name" value="Ig-like_dom"/>
</dbReference>
<dbReference type="GO" id="GO:0005886">
    <property type="term" value="C:plasma membrane"/>
    <property type="evidence" value="ECO:0007669"/>
    <property type="project" value="TreeGrafter"/>
</dbReference>
<dbReference type="PROSITE" id="PS50835">
    <property type="entry name" value="IG_LIKE"/>
    <property type="match status" value="1"/>
</dbReference>
<dbReference type="AlphaFoldDB" id="A0A8D2LYU5"/>
<dbReference type="InterPro" id="IPR003598">
    <property type="entry name" value="Ig_sub2"/>
</dbReference>
<evidence type="ECO:0000256" key="1">
    <source>
        <dbReference type="ARBA" id="ARBA00023157"/>
    </source>
</evidence>
<reference evidence="5" key="1">
    <citation type="submission" date="2025-08" db="UniProtKB">
        <authorList>
            <consortium name="Ensembl"/>
        </authorList>
    </citation>
    <scope>IDENTIFICATION</scope>
</reference>
<keyword evidence="2" id="KW-0393">Immunoglobulin domain</keyword>
<dbReference type="GO" id="GO:0005769">
    <property type="term" value="C:early endosome"/>
    <property type="evidence" value="ECO:0007669"/>
    <property type="project" value="TreeGrafter"/>
</dbReference>
<dbReference type="GO" id="GO:0075512">
    <property type="term" value="P:clathrin-dependent endocytosis of virus by host cell"/>
    <property type="evidence" value="ECO:0007669"/>
    <property type="project" value="TreeGrafter"/>
</dbReference>
<dbReference type="SUPFAM" id="SSF48726">
    <property type="entry name" value="Immunoglobulin"/>
    <property type="match status" value="1"/>
</dbReference>
<dbReference type="InterPro" id="IPR003599">
    <property type="entry name" value="Ig_sub"/>
</dbReference>
<dbReference type="InterPro" id="IPR036179">
    <property type="entry name" value="Ig-like_dom_sf"/>
</dbReference>
<dbReference type="Gene3D" id="2.60.40.10">
    <property type="entry name" value="Immunoglobulins"/>
    <property type="match status" value="1"/>
</dbReference>
<proteinExistence type="predicted"/>
<feature type="compositionally biased region" description="Pro residues" evidence="3">
    <location>
        <begin position="172"/>
        <end position="181"/>
    </location>
</feature>